<evidence type="ECO:0000256" key="3">
    <source>
        <dbReference type="ARBA" id="ARBA00023163"/>
    </source>
</evidence>
<dbReference type="GO" id="GO:0006355">
    <property type="term" value="P:regulation of DNA-templated transcription"/>
    <property type="evidence" value="ECO:0007669"/>
    <property type="project" value="InterPro"/>
</dbReference>
<dbReference type="CDD" id="cd06170">
    <property type="entry name" value="LuxR_C_like"/>
    <property type="match status" value="1"/>
</dbReference>
<dbReference type="PANTHER" id="PTHR44688:SF16">
    <property type="entry name" value="DNA-BINDING TRANSCRIPTIONAL ACTIVATOR DEVR_DOSR"/>
    <property type="match status" value="1"/>
</dbReference>
<feature type="domain" description="HTH luxR-type" evidence="4">
    <location>
        <begin position="119"/>
        <end position="182"/>
    </location>
</feature>
<keyword evidence="3" id="KW-0804">Transcription</keyword>
<dbReference type="AlphaFoldDB" id="A0AAJ4XCW5"/>
<sequence length="184" mass="20931">MKKRIYAGMVDNGVEFFKDDRGRLFCSHNWKQYQWPDFPKYVIDIIQEEMLADPLALKELAAMDGLTPEMYEFKFACCRFGGLDDVADVDPEGNVHQSEYVPCPLRGECKAEGKLCLALQVKNGYLTKREIEVLRLVQKSDKVIADILNVSIDTVVSHLINIRTKTELENKAQLAVFATKKGII</sequence>
<evidence type="ECO:0000313" key="5">
    <source>
        <dbReference type="EMBL" id="SNV52304.1"/>
    </source>
</evidence>
<dbReference type="InterPro" id="IPR036388">
    <property type="entry name" value="WH-like_DNA-bd_sf"/>
</dbReference>
<keyword evidence="2" id="KW-0238">DNA-binding</keyword>
<evidence type="ECO:0000259" key="4">
    <source>
        <dbReference type="PROSITE" id="PS50043"/>
    </source>
</evidence>
<evidence type="ECO:0000256" key="1">
    <source>
        <dbReference type="ARBA" id="ARBA00023015"/>
    </source>
</evidence>
<dbReference type="PROSITE" id="PS50043">
    <property type="entry name" value="HTH_LUXR_2"/>
    <property type="match status" value="1"/>
</dbReference>
<gene>
    <name evidence="5" type="ORF">SAMEA4412673_02655</name>
</gene>
<dbReference type="RefSeq" id="WP_093097577.1">
    <property type="nucleotide sequence ID" value="NZ_FNGK01000001.1"/>
</dbReference>
<protein>
    <submittedName>
        <fullName evidence="5">ATP-dependent transcriptional regulator</fullName>
    </submittedName>
</protein>
<reference evidence="5 6" key="1">
    <citation type="submission" date="2017-06" db="EMBL/GenBank/DDBJ databases">
        <authorList>
            <consortium name="Pathogen Informatics"/>
        </authorList>
    </citation>
    <scope>NUCLEOTIDE SEQUENCE [LARGE SCALE GENOMIC DNA]</scope>
    <source>
        <strain evidence="5 6">NCTC12149</strain>
    </source>
</reference>
<dbReference type="EMBL" id="LT906468">
    <property type="protein sequence ID" value="SNV52304.1"/>
    <property type="molecule type" value="Genomic_DNA"/>
</dbReference>
<accession>A0AAJ4XCW5</accession>
<dbReference type="Gene3D" id="1.10.10.10">
    <property type="entry name" value="Winged helix-like DNA-binding domain superfamily/Winged helix DNA-binding domain"/>
    <property type="match status" value="1"/>
</dbReference>
<dbReference type="Proteomes" id="UP000215355">
    <property type="component" value="Chromosome 1"/>
</dbReference>
<evidence type="ECO:0000313" key="6">
    <source>
        <dbReference type="Proteomes" id="UP000215355"/>
    </source>
</evidence>
<keyword evidence="1" id="KW-0805">Transcription regulation</keyword>
<proteinExistence type="predicted"/>
<organism evidence="5 6">
    <name type="scientific">Sphingobacterium mizutaii</name>
    <dbReference type="NCBI Taxonomy" id="1010"/>
    <lineage>
        <taxon>Bacteria</taxon>
        <taxon>Pseudomonadati</taxon>
        <taxon>Bacteroidota</taxon>
        <taxon>Sphingobacteriia</taxon>
        <taxon>Sphingobacteriales</taxon>
        <taxon>Sphingobacteriaceae</taxon>
        <taxon>Sphingobacterium</taxon>
    </lineage>
</organism>
<name>A0AAJ4XCW5_9SPHI</name>
<dbReference type="KEGG" id="smiz:4412673_02655"/>
<dbReference type="PANTHER" id="PTHR44688">
    <property type="entry name" value="DNA-BINDING TRANSCRIPTIONAL ACTIVATOR DEVR_DOSR"/>
    <property type="match status" value="1"/>
</dbReference>
<dbReference type="InterPro" id="IPR016032">
    <property type="entry name" value="Sig_transdc_resp-reg_C-effctor"/>
</dbReference>
<dbReference type="Pfam" id="PF00196">
    <property type="entry name" value="GerE"/>
    <property type="match status" value="1"/>
</dbReference>
<dbReference type="SMART" id="SM00421">
    <property type="entry name" value="HTH_LUXR"/>
    <property type="match status" value="1"/>
</dbReference>
<dbReference type="InterPro" id="IPR000792">
    <property type="entry name" value="Tscrpt_reg_LuxR_C"/>
</dbReference>
<dbReference type="SUPFAM" id="SSF46894">
    <property type="entry name" value="C-terminal effector domain of the bipartite response regulators"/>
    <property type="match status" value="1"/>
</dbReference>
<dbReference type="GO" id="GO:0003677">
    <property type="term" value="F:DNA binding"/>
    <property type="evidence" value="ECO:0007669"/>
    <property type="project" value="UniProtKB-KW"/>
</dbReference>
<evidence type="ECO:0000256" key="2">
    <source>
        <dbReference type="ARBA" id="ARBA00023125"/>
    </source>
</evidence>